<dbReference type="Proteomes" id="UP000461010">
    <property type="component" value="Unassembled WGS sequence"/>
</dbReference>
<dbReference type="PRINTS" id="PR01543">
    <property type="entry name" value="ANATRNSFRASE"/>
</dbReference>
<dbReference type="InterPro" id="IPR001447">
    <property type="entry name" value="Arylamine_N-AcTrfase"/>
</dbReference>
<organism evidence="3 4">
    <name type="scientific">Poseidonibacter ostreae</name>
    <dbReference type="NCBI Taxonomy" id="2654171"/>
    <lineage>
        <taxon>Bacteria</taxon>
        <taxon>Pseudomonadati</taxon>
        <taxon>Campylobacterota</taxon>
        <taxon>Epsilonproteobacteria</taxon>
        <taxon>Campylobacterales</taxon>
        <taxon>Arcobacteraceae</taxon>
        <taxon>Poseidonibacter</taxon>
    </lineage>
</organism>
<dbReference type="PANTHER" id="PTHR11786">
    <property type="entry name" value="N-HYDROXYARYLAMINE O-ACETYLTRANSFERASE"/>
    <property type="match status" value="1"/>
</dbReference>
<keyword evidence="4" id="KW-1185">Reference proteome</keyword>
<comment type="similarity">
    <text evidence="1 2">Belongs to the arylamine N-acetyltransferase family.</text>
</comment>
<accession>A0ABQ6VQ83</accession>
<dbReference type="EMBL" id="WFKJ01000001">
    <property type="protein sequence ID" value="KAB7892934.1"/>
    <property type="molecule type" value="Genomic_DNA"/>
</dbReference>
<evidence type="ECO:0008006" key="5">
    <source>
        <dbReference type="Google" id="ProtNLM"/>
    </source>
</evidence>
<dbReference type="RefSeq" id="WP_152187320.1">
    <property type="nucleotide sequence ID" value="NZ_WFKI01000043.1"/>
</dbReference>
<evidence type="ECO:0000313" key="3">
    <source>
        <dbReference type="EMBL" id="KAB7892934.1"/>
    </source>
</evidence>
<proteinExistence type="inferred from homology"/>
<evidence type="ECO:0000256" key="1">
    <source>
        <dbReference type="ARBA" id="ARBA00006547"/>
    </source>
</evidence>
<name>A0ABQ6VQ83_9BACT</name>
<dbReference type="Gene3D" id="3.30.2140.20">
    <property type="match status" value="1"/>
</dbReference>
<evidence type="ECO:0000256" key="2">
    <source>
        <dbReference type="RuleBase" id="RU003452"/>
    </source>
</evidence>
<dbReference type="InterPro" id="IPR053710">
    <property type="entry name" value="Arylamine_NAT_domain_sf"/>
</dbReference>
<comment type="caution">
    <text evidence="3">The sequence shown here is derived from an EMBL/GenBank/DDBJ whole genome shotgun (WGS) entry which is preliminary data.</text>
</comment>
<sequence length="252" mass="29887">MKIEKILERINMDSSKKYEPTLQTLQLLQKQYLLNVPYENLDFFLNKEFSSNLSNVYEKIVNNNRGGICYESHTLFLYLLKSLGFDAYLIFAKVKDLTYIGKDYPHLLILVNLNSIDYLVDVANGQNVREAMNIDSENFISTAENHMYKIQKKNDKYILLVNYKNATWTPRYYFTKEEKFPSDFIDIFRNDKENNINKKVPLLITLAKENGRITMLDDKMILRENNRKSSWKISKENRVEALKKYFNIIIKI</sequence>
<dbReference type="InterPro" id="IPR038765">
    <property type="entry name" value="Papain-like_cys_pep_sf"/>
</dbReference>
<evidence type="ECO:0000313" key="4">
    <source>
        <dbReference type="Proteomes" id="UP000461010"/>
    </source>
</evidence>
<dbReference type="PANTHER" id="PTHR11786:SF0">
    <property type="entry name" value="ARYLAMINE N-ACETYLTRANSFERASE 4-RELATED"/>
    <property type="match status" value="1"/>
</dbReference>
<reference evidence="3 4" key="1">
    <citation type="submission" date="2019-10" db="EMBL/GenBank/DDBJ databases">
        <title>Poseidonibacter ostreae sp. nov., isolated from the gut of the Ostrea denselamellosa.</title>
        <authorList>
            <person name="Choi A."/>
        </authorList>
    </citation>
    <scope>NUCLEOTIDE SEQUENCE [LARGE SCALE GENOMIC DNA]</scope>
    <source>
        <strain evidence="3 4">SJOD-M-5</strain>
    </source>
</reference>
<protein>
    <recommendedName>
        <fullName evidence="5">N-hydroxyarylamine O-acetyltransferase</fullName>
    </recommendedName>
</protein>
<dbReference type="SUPFAM" id="SSF54001">
    <property type="entry name" value="Cysteine proteinases"/>
    <property type="match status" value="1"/>
</dbReference>
<gene>
    <name evidence="3" type="ORF">GBG18_00230</name>
</gene>
<dbReference type="Pfam" id="PF00797">
    <property type="entry name" value="Acetyltransf_2"/>
    <property type="match status" value="1"/>
</dbReference>